<dbReference type="EMBL" id="QDEB01067943">
    <property type="protein sequence ID" value="RZC35777.1"/>
    <property type="molecule type" value="Genomic_DNA"/>
</dbReference>
<dbReference type="OrthoDB" id="6339480at2759"/>
<feature type="transmembrane region" description="Helical" evidence="5">
    <location>
        <begin position="192"/>
        <end position="210"/>
    </location>
</feature>
<keyword evidence="3 5" id="KW-1133">Transmembrane helix</keyword>
<accession>A0A482VU26</accession>
<evidence type="ECO:0000256" key="5">
    <source>
        <dbReference type="SAM" id="Phobius"/>
    </source>
</evidence>
<feature type="transmembrane region" description="Helical" evidence="5">
    <location>
        <begin position="247"/>
        <end position="276"/>
    </location>
</feature>
<feature type="transmembrane region" description="Helical" evidence="5">
    <location>
        <begin position="217"/>
        <end position="235"/>
    </location>
</feature>
<dbReference type="PANTHER" id="PTHR46953:SF2">
    <property type="entry name" value="G-PROTEIN COUPLED RECEPTOR MTH-LIKE 5-RELATED"/>
    <property type="match status" value="1"/>
</dbReference>
<evidence type="ECO:0000256" key="3">
    <source>
        <dbReference type="ARBA" id="ARBA00022989"/>
    </source>
</evidence>
<proteinExistence type="predicted"/>
<dbReference type="PANTHER" id="PTHR46953">
    <property type="entry name" value="G-PROTEIN COUPLED RECEPTOR MTH-LIKE 1-RELATED"/>
    <property type="match status" value="1"/>
</dbReference>
<dbReference type="PROSITE" id="PS50261">
    <property type="entry name" value="G_PROTEIN_RECEP_F2_4"/>
    <property type="match status" value="1"/>
</dbReference>
<dbReference type="GO" id="GO:0016020">
    <property type="term" value="C:membrane"/>
    <property type="evidence" value="ECO:0007669"/>
    <property type="project" value="UniProtKB-SubCell"/>
</dbReference>
<feature type="transmembrane region" description="Helical" evidence="5">
    <location>
        <begin position="297"/>
        <end position="317"/>
    </location>
</feature>
<dbReference type="GO" id="GO:0004930">
    <property type="term" value="F:G protein-coupled receptor activity"/>
    <property type="evidence" value="ECO:0007669"/>
    <property type="project" value="InterPro"/>
</dbReference>
<organism evidence="8 9">
    <name type="scientific">Asbolus verrucosus</name>
    <name type="common">Desert ironclad beetle</name>
    <dbReference type="NCBI Taxonomy" id="1661398"/>
    <lineage>
        <taxon>Eukaryota</taxon>
        <taxon>Metazoa</taxon>
        <taxon>Ecdysozoa</taxon>
        <taxon>Arthropoda</taxon>
        <taxon>Hexapoda</taxon>
        <taxon>Insecta</taxon>
        <taxon>Pterygota</taxon>
        <taxon>Neoptera</taxon>
        <taxon>Endopterygota</taxon>
        <taxon>Coleoptera</taxon>
        <taxon>Polyphaga</taxon>
        <taxon>Cucujiformia</taxon>
        <taxon>Tenebrionidae</taxon>
        <taxon>Pimeliinae</taxon>
        <taxon>Asbolus</taxon>
    </lineage>
</organism>
<feature type="domain" description="G-protein coupled receptors family 2 profile 2" evidence="7">
    <location>
        <begin position="186"/>
        <end position="380"/>
    </location>
</feature>
<comment type="caution">
    <text evidence="8">The sequence shown here is derived from an EMBL/GenBank/DDBJ whole genome shotgun (WGS) entry which is preliminary data.</text>
</comment>
<keyword evidence="6" id="KW-0732">Signal</keyword>
<keyword evidence="2 5" id="KW-0812">Transmembrane</keyword>
<dbReference type="InterPro" id="IPR052808">
    <property type="entry name" value="GPCR_Mth-like"/>
</dbReference>
<feature type="signal peptide" evidence="6">
    <location>
        <begin position="1"/>
        <end position="15"/>
    </location>
</feature>
<keyword evidence="4 5" id="KW-0472">Membrane</keyword>
<name>A0A482VU26_ASBVE</name>
<dbReference type="PRINTS" id="PR00249">
    <property type="entry name" value="GPCRSECRETIN"/>
</dbReference>
<dbReference type="InterPro" id="IPR000832">
    <property type="entry name" value="GPCR_2_secretin-like"/>
</dbReference>
<dbReference type="InterPro" id="IPR017981">
    <property type="entry name" value="GPCR_2-like_7TM"/>
</dbReference>
<keyword evidence="8" id="KW-0675">Receptor</keyword>
<sequence>MIAPFLLLIVASVKSEIPNKLEISVGVNKCCEESELYEGKHCTPINSTYETAWKPIFTREDGTTNVQIKYRLVIGLPDCGPKDPWPIYHYQNSSDRLRLLPNGVLRHYFDHNIPHKEELDDTSKSSLYHDYEPGKYCLEKVPSLHQLYNCKNTHLQKVDGKFVSEFAKVCAPDHHTDWTATEFLMRNIINPITHGVSIACLLTVAIIYFIMPTLRDLVGNIVTTLCMCLLVSQAADLIRLLTVFNSHISLIITDTICYVSLLGAFFWLNSLGYYIWKTFKSRNVFLRITDGKKYCYYSAYSWSCTFVLGILAVFAHFTMDYPQTTPKSEEKEEIGSLGIIIFFVPVAFTILMDIFFFVTTVKIINRMHTYGRIHHKLRHR</sequence>
<reference evidence="8 9" key="1">
    <citation type="submission" date="2017-03" db="EMBL/GenBank/DDBJ databases">
        <title>Genome of the blue death feigning beetle - Asbolus verrucosus.</title>
        <authorList>
            <person name="Rider S.D."/>
        </authorList>
    </citation>
    <scope>NUCLEOTIDE SEQUENCE [LARGE SCALE GENOMIC DNA]</scope>
    <source>
        <strain evidence="8">Butters</strain>
        <tissue evidence="8">Head and leg muscle</tissue>
    </source>
</reference>
<comment type="subcellular location">
    <subcellularLocation>
        <location evidence="1">Membrane</location>
        <topology evidence="1">Multi-pass membrane protein</topology>
    </subcellularLocation>
</comment>
<evidence type="ECO:0000256" key="6">
    <source>
        <dbReference type="SAM" id="SignalP"/>
    </source>
</evidence>
<dbReference type="AlphaFoldDB" id="A0A482VU26"/>
<dbReference type="Proteomes" id="UP000292052">
    <property type="component" value="Unassembled WGS sequence"/>
</dbReference>
<feature type="chain" id="PRO_5019763098" evidence="6">
    <location>
        <begin position="16"/>
        <end position="380"/>
    </location>
</feature>
<evidence type="ECO:0000259" key="7">
    <source>
        <dbReference type="PROSITE" id="PS50261"/>
    </source>
</evidence>
<gene>
    <name evidence="8" type="ORF">BDFB_002114</name>
</gene>
<evidence type="ECO:0000313" key="8">
    <source>
        <dbReference type="EMBL" id="RZC35777.1"/>
    </source>
</evidence>
<dbReference type="Pfam" id="PF00002">
    <property type="entry name" value="7tm_2"/>
    <property type="match status" value="1"/>
</dbReference>
<dbReference type="GO" id="GO:0007166">
    <property type="term" value="P:cell surface receptor signaling pathway"/>
    <property type="evidence" value="ECO:0007669"/>
    <property type="project" value="InterPro"/>
</dbReference>
<keyword evidence="9" id="KW-1185">Reference proteome</keyword>
<dbReference type="Gene3D" id="1.20.1070.10">
    <property type="entry name" value="Rhodopsin 7-helix transmembrane proteins"/>
    <property type="match status" value="1"/>
</dbReference>
<evidence type="ECO:0000256" key="1">
    <source>
        <dbReference type="ARBA" id="ARBA00004141"/>
    </source>
</evidence>
<evidence type="ECO:0000256" key="2">
    <source>
        <dbReference type="ARBA" id="ARBA00022692"/>
    </source>
</evidence>
<evidence type="ECO:0000256" key="4">
    <source>
        <dbReference type="ARBA" id="ARBA00023136"/>
    </source>
</evidence>
<evidence type="ECO:0000313" key="9">
    <source>
        <dbReference type="Proteomes" id="UP000292052"/>
    </source>
</evidence>
<dbReference type="STRING" id="1661398.A0A482VU26"/>
<feature type="transmembrane region" description="Helical" evidence="5">
    <location>
        <begin position="337"/>
        <end position="358"/>
    </location>
</feature>
<protein>
    <submittedName>
        <fullName evidence="8">G-protein coupled receptor Mth-like 5</fullName>
    </submittedName>
</protein>